<evidence type="ECO:0000313" key="2">
    <source>
        <dbReference type="EMBL" id="SMA45859.1"/>
    </source>
</evidence>
<dbReference type="InterPro" id="IPR011049">
    <property type="entry name" value="Serralysin-like_metalloprot_C"/>
</dbReference>
<name>A0A1X7AIX0_9GAMM</name>
<evidence type="ECO:0000313" key="3">
    <source>
        <dbReference type="Proteomes" id="UP000196573"/>
    </source>
</evidence>
<dbReference type="InterPro" id="IPR013320">
    <property type="entry name" value="ConA-like_dom_sf"/>
</dbReference>
<sequence>MFTVGEVTGEVRAVAPDGSSRIVREGDSLLPGETLEAEEGAQAILLFPDGRQLALPAGGTLTLPATTLSTQITDLTESDQSDELKASDDSETIANSQADGMLFPDISSSGFFESGPVSYSADSPNHQENTPAASGQIGGGSSGPIAGLGSTPTLARDGSLGNSLDSGVRDIGYTSSRGPVFSQSSDPGISSGLSTVSSAGAIASSPSTAANSPIALSEALASGSGASSNTTPIISHPTIVSSSATGGAVISSAQVQTAVSSAPATTSTPSTAPQQTSTQTITPASPSTPEPAAQQATPTPTPEPVVAASTTADTGSVVFGQSLVQQSGLLSNDQGTGITLSRVGDTDILETGSTTIQGQYGSLSIQADGMYNYTAASVDLHSDMVAHWAFNESVGSASVQDSSIMDSVTDTGTLNNNASIVSGGRTGNALQLDGTGDYVSFADSVEINTPTSDISARTISLFFQPDSATSLSDRQVIYEEGGTTNGFIIYIQSNTLYAGAYSSSTGWTGHYFSTDISNLDTSQWHSIVLSLDASTNTMEAWLDGASIGEISNAQAVASHASDIRLGGSGDGNLFHDGEQTGAFNFNGKIDEVRVYNRALNEQEVSLLHSGNTSATEIFNYTATDSAGGTSSSTLTLTVSTPSNISPVAVDDVLSVMSDQSAAINSVAGQGLLGNDRDAEGDSLTVTRVGTTDVAASGTTSITGTYGTLVIAANGTYSYTPLNSAANGGTDTFTYTVSDGTTTSTANLTVNVIADGSANADTLTVTESGFSASAVYMLDETGGQDYLAVVDTESGVSHRLGAITGSSASRKTLAMGPDGTLYVTDSTNLYTLDPSTQALTLVGAHGVTDSMSFIGLTVAPDGTIYAAKYDGHIYTLNPSTGAATDLGGVSGFENNWGDLVWHDGALYTQAYTYTNGQSIYQFVRIEPSNSGFTATPLPNASDAGSLHGITSVNGELRGVVWSYTGGETVTIDTTTGLVSSRAPVTGAAKIEDSASSGTSMAGNVLTNDTGTTGVTTVALPDGTSSTVSNGGATIQGTYGTLIMQTDGSYIYTLDNSLEATNNLASEETGTDRFVYTASTTGGSTQSILTVFVNGSSEVVTTDAATFSNYNVMTSVDASSSTIPIDFTITTQNDSDKITEIVISGVNGSTFNVPSVLTDNGTITGNTSNSSEFVWRATPGTNAGLDSFDAASAGLTLATINGSQAWGQHMGISATVSEYDSNGATTSSWTSTSAIHTTLAGIDHTRTGTSGDDTLTGSSDTWTNIDEFIGGAGNDTMTGGSGSDFYVWRGADVGTSSSPAIDTITDFSAGRLGDVLDLRELLPDTAESTLDEFLSFSFADGNTTIGVSTTAGGPVVQNIVLDNVDLSSSFGTTDVTQLTNQLTDNGNLLT</sequence>
<proteinExistence type="predicted"/>
<dbReference type="Pfam" id="PF13385">
    <property type="entry name" value="Laminin_G_3"/>
    <property type="match status" value="1"/>
</dbReference>
<reference evidence="2 3" key="1">
    <citation type="submission" date="2017-03" db="EMBL/GenBank/DDBJ databases">
        <authorList>
            <person name="Afonso C.L."/>
            <person name="Miller P.J."/>
            <person name="Scott M.A."/>
            <person name="Spackman E."/>
            <person name="Goraichik I."/>
            <person name="Dimitrov K.M."/>
            <person name="Suarez D.L."/>
            <person name="Swayne D.E."/>
        </authorList>
    </citation>
    <scope>NUCLEOTIDE SEQUENCE [LARGE SCALE GENOMIC DNA]</scope>
    <source>
        <strain evidence="2">SB41UT1</strain>
    </source>
</reference>
<dbReference type="Pfam" id="PF17963">
    <property type="entry name" value="Big_9"/>
    <property type="match status" value="1"/>
</dbReference>
<dbReference type="EMBL" id="FWPT01000004">
    <property type="protein sequence ID" value="SMA45859.1"/>
    <property type="molecule type" value="Genomic_DNA"/>
</dbReference>
<accession>A0A1X7AIX0</accession>
<organism evidence="2 3">
    <name type="scientific">Parendozoicomonas haliclonae</name>
    <dbReference type="NCBI Taxonomy" id="1960125"/>
    <lineage>
        <taxon>Bacteria</taxon>
        <taxon>Pseudomonadati</taxon>
        <taxon>Pseudomonadota</taxon>
        <taxon>Gammaproteobacteria</taxon>
        <taxon>Oceanospirillales</taxon>
        <taxon>Endozoicomonadaceae</taxon>
        <taxon>Parendozoicomonas</taxon>
    </lineage>
</organism>
<dbReference type="RefSeq" id="WP_087109411.1">
    <property type="nucleotide sequence ID" value="NZ_CBCSCN010000002.1"/>
</dbReference>
<dbReference type="NCBIfam" id="TIGR03661">
    <property type="entry name" value="T1SS_VCA0849"/>
    <property type="match status" value="1"/>
</dbReference>
<dbReference type="SUPFAM" id="SSF49899">
    <property type="entry name" value="Concanavalin A-like lectins/glucanases"/>
    <property type="match status" value="1"/>
</dbReference>
<dbReference type="SUPFAM" id="SSF101898">
    <property type="entry name" value="NHL repeat"/>
    <property type="match status" value="1"/>
</dbReference>
<feature type="compositionally biased region" description="Polar residues" evidence="1">
    <location>
        <begin position="120"/>
        <end position="130"/>
    </location>
</feature>
<dbReference type="InterPro" id="IPR019960">
    <property type="entry name" value="T1SS_VCA0849"/>
</dbReference>
<dbReference type="InterPro" id="IPR010221">
    <property type="entry name" value="VCBS_dom"/>
</dbReference>
<dbReference type="NCBIfam" id="TIGR01965">
    <property type="entry name" value="VCBS_repeat"/>
    <property type="match status" value="3"/>
</dbReference>
<dbReference type="OrthoDB" id="5787335at2"/>
<dbReference type="SUPFAM" id="SSF51120">
    <property type="entry name" value="beta-Roll"/>
    <property type="match status" value="1"/>
</dbReference>
<gene>
    <name evidence="2" type="ORF">EHSB41UT_02012</name>
</gene>
<feature type="region of interest" description="Disordered" evidence="1">
    <location>
        <begin position="261"/>
        <end position="307"/>
    </location>
</feature>
<evidence type="ECO:0000256" key="1">
    <source>
        <dbReference type="SAM" id="MobiDB-lite"/>
    </source>
</evidence>
<protein>
    <submittedName>
        <fullName evidence="2">Uncharacterized protein</fullName>
    </submittedName>
</protein>
<dbReference type="Gene3D" id="2.60.120.200">
    <property type="match status" value="1"/>
</dbReference>
<keyword evidence="3" id="KW-1185">Reference proteome</keyword>
<dbReference type="Proteomes" id="UP000196573">
    <property type="component" value="Unassembled WGS sequence"/>
</dbReference>
<feature type="region of interest" description="Disordered" evidence="1">
    <location>
        <begin position="114"/>
        <end position="162"/>
    </location>
</feature>